<feature type="domain" description="ABC transmembrane type-1" evidence="10">
    <location>
        <begin position="20"/>
        <end position="293"/>
    </location>
</feature>
<evidence type="ECO:0000256" key="7">
    <source>
        <dbReference type="SAM" id="MobiDB-lite"/>
    </source>
</evidence>
<dbReference type="InterPro" id="IPR003593">
    <property type="entry name" value="AAA+_ATPase"/>
</dbReference>
<evidence type="ECO:0000256" key="4">
    <source>
        <dbReference type="ARBA" id="ARBA00022840"/>
    </source>
</evidence>
<dbReference type="EMBL" id="FNVU01000001">
    <property type="protein sequence ID" value="SEF50601.1"/>
    <property type="molecule type" value="Genomic_DNA"/>
</dbReference>
<dbReference type="Pfam" id="PF00664">
    <property type="entry name" value="ABC_membrane"/>
    <property type="match status" value="1"/>
</dbReference>
<dbReference type="AlphaFoldDB" id="A0A1H5SL78"/>
<keyword evidence="3" id="KW-0547">Nucleotide-binding</keyword>
<dbReference type="InterPro" id="IPR036640">
    <property type="entry name" value="ABC1_TM_sf"/>
</dbReference>
<reference evidence="11 12" key="1">
    <citation type="submission" date="2016-10" db="EMBL/GenBank/DDBJ databases">
        <authorList>
            <person name="de Groot N.N."/>
        </authorList>
    </citation>
    <scope>NUCLEOTIDE SEQUENCE [LARGE SCALE GENOMIC DNA]</scope>
    <source>
        <strain evidence="11 12">CGMCC 4.2023</strain>
    </source>
</reference>
<evidence type="ECO:0000313" key="12">
    <source>
        <dbReference type="Proteomes" id="UP000236754"/>
    </source>
</evidence>
<feature type="transmembrane region" description="Helical" evidence="8">
    <location>
        <begin position="159"/>
        <end position="179"/>
    </location>
</feature>
<dbReference type="PROSITE" id="PS00211">
    <property type="entry name" value="ABC_TRANSPORTER_1"/>
    <property type="match status" value="1"/>
</dbReference>
<feature type="transmembrane region" description="Helical" evidence="8">
    <location>
        <begin position="58"/>
        <end position="77"/>
    </location>
</feature>
<feature type="transmembrane region" description="Helical" evidence="8">
    <location>
        <begin position="242"/>
        <end position="267"/>
    </location>
</feature>
<evidence type="ECO:0000259" key="9">
    <source>
        <dbReference type="PROSITE" id="PS50893"/>
    </source>
</evidence>
<gene>
    <name evidence="11" type="ORF">SAMN05216223_101153</name>
</gene>
<dbReference type="PROSITE" id="PS50929">
    <property type="entry name" value="ABC_TM1F"/>
    <property type="match status" value="1"/>
</dbReference>
<evidence type="ECO:0000256" key="1">
    <source>
        <dbReference type="ARBA" id="ARBA00004651"/>
    </source>
</evidence>
<evidence type="ECO:0000256" key="3">
    <source>
        <dbReference type="ARBA" id="ARBA00022741"/>
    </source>
</evidence>
<keyword evidence="5 8" id="KW-1133">Transmembrane helix</keyword>
<keyword evidence="6 8" id="KW-0472">Membrane</keyword>
<accession>A0A1H5SL78</accession>
<dbReference type="InterPro" id="IPR027417">
    <property type="entry name" value="P-loop_NTPase"/>
</dbReference>
<protein>
    <submittedName>
        <fullName evidence="11">ATP-binding cassette, subfamily C</fullName>
    </submittedName>
</protein>
<evidence type="ECO:0000256" key="2">
    <source>
        <dbReference type="ARBA" id="ARBA00022692"/>
    </source>
</evidence>
<evidence type="ECO:0000259" key="10">
    <source>
        <dbReference type="PROSITE" id="PS50929"/>
    </source>
</evidence>
<dbReference type="Gene3D" id="3.40.50.300">
    <property type="entry name" value="P-loop containing nucleotide triphosphate hydrolases"/>
    <property type="match status" value="1"/>
</dbReference>
<organism evidence="11 12">
    <name type="scientific">Actinacidiphila yanglinensis</name>
    <dbReference type="NCBI Taxonomy" id="310779"/>
    <lineage>
        <taxon>Bacteria</taxon>
        <taxon>Bacillati</taxon>
        <taxon>Actinomycetota</taxon>
        <taxon>Actinomycetes</taxon>
        <taxon>Kitasatosporales</taxon>
        <taxon>Streptomycetaceae</taxon>
        <taxon>Actinacidiphila</taxon>
    </lineage>
</organism>
<feature type="compositionally biased region" description="Gly residues" evidence="7">
    <location>
        <begin position="421"/>
        <end position="435"/>
    </location>
</feature>
<dbReference type="SUPFAM" id="SSF52540">
    <property type="entry name" value="P-loop containing nucleoside triphosphate hydrolases"/>
    <property type="match status" value="1"/>
</dbReference>
<keyword evidence="12" id="KW-1185">Reference proteome</keyword>
<feature type="domain" description="ABC transporter" evidence="9">
    <location>
        <begin position="336"/>
        <end position="599"/>
    </location>
</feature>
<dbReference type="Proteomes" id="UP000236754">
    <property type="component" value="Unassembled WGS sequence"/>
</dbReference>
<dbReference type="InterPro" id="IPR017871">
    <property type="entry name" value="ABC_transporter-like_CS"/>
</dbReference>
<feature type="transmembrane region" description="Helical" evidence="8">
    <location>
        <begin position="21"/>
        <end position="43"/>
    </location>
</feature>
<dbReference type="PANTHER" id="PTHR24221">
    <property type="entry name" value="ATP-BINDING CASSETTE SUB-FAMILY B"/>
    <property type="match status" value="1"/>
</dbReference>
<evidence type="ECO:0000313" key="11">
    <source>
        <dbReference type="EMBL" id="SEF50601.1"/>
    </source>
</evidence>
<name>A0A1H5SL78_9ACTN</name>
<dbReference type="Pfam" id="PF00005">
    <property type="entry name" value="ABC_tran"/>
    <property type="match status" value="1"/>
</dbReference>
<dbReference type="PANTHER" id="PTHR24221:SF654">
    <property type="entry name" value="ATP-BINDING CASSETTE SUB-FAMILY B MEMBER 6"/>
    <property type="match status" value="1"/>
</dbReference>
<dbReference type="GO" id="GO:0016887">
    <property type="term" value="F:ATP hydrolysis activity"/>
    <property type="evidence" value="ECO:0007669"/>
    <property type="project" value="InterPro"/>
</dbReference>
<feature type="transmembrane region" description="Helical" evidence="8">
    <location>
        <begin position="132"/>
        <end position="153"/>
    </location>
</feature>
<feature type="region of interest" description="Disordered" evidence="7">
    <location>
        <begin position="421"/>
        <end position="471"/>
    </location>
</feature>
<evidence type="ECO:0000256" key="5">
    <source>
        <dbReference type="ARBA" id="ARBA00022989"/>
    </source>
</evidence>
<proteinExistence type="predicted"/>
<dbReference type="GO" id="GO:0005524">
    <property type="term" value="F:ATP binding"/>
    <property type="evidence" value="ECO:0007669"/>
    <property type="project" value="UniProtKB-KW"/>
</dbReference>
<keyword evidence="4 11" id="KW-0067">ATP-binding</keyword>
<dbReference type="InterPro" id="IPR011527">
    <property type="entry name" value="ABC1_TM_dom"/>
</dbReference>
<dbReference type="GO" id="GO:0005886">
    <property type="term" value="C:plasma membrane"/>
    <property type="evidence" value="ECO:0007669"/>
    <property type="project" value="UniProtKB-SubCell"/>
</dbReference>
<evidence type="ECO:0000256" key="6">
    <source>
        <dbReference type="ARBA" id="ARBA00023136"/>
    </source>
</evidence>
<keyword evidence="2 8" id="KW-0812">Transmembrane</keyword>
<dbReference type="Gene3D" id="1.20.1560.10">
    <property type="entry name" value="ABC transporter type 1, transmembrane domain"/>
    <property type="match status" value="1"/>
</dbReference>
<dbReference type="SUPFAM" id="SSF90123">
    <property type="entry name" value="ABC transporter transmembrane region"/>
    <property type="match status" value="1"/>
</dbReference>
<dbReference type="GO" id="GO:0140359">
    <property type="term" value="F:ABC-type transporter activity"/>
    <property type="evidence" value="ECO:0007669"/>
    <property type="project" value="InterPro"/>
</dbReference>
<evidence type="ECO:0000256" key="8">
    <source>
        <dbReference type="SAM" id="Phobius"/>
    </source>
</evidence>
<sequence length="674" mass="68363">MDEQAAGVRMRGYLRERARGLAVLAGWSALESGQTFLVGYAVAKALDDGFLRGRDATGLGWLALAAVAVPLGAYGTARVFRGLAVLVEPLRDILVERVVRGGLRAAVRGRRSGDGAVVSRLTHQVEIARDTFGGLVLVLRSFVFTAAGALAGMCVLAPLLLLIVLPPLAVGIALFAAGLRPLARRQHAYLAADEALAEECGALAGGLRDITACGAEPLMAARADARTDTALRTARALARWGVLRAAALAIGGQLPIVLLLLTAPWLIRTHRLTPGDLLGALTYLTQSLQPALQNLVHILGAAGTRLGVVLRRIGGEGDPPDPAAAAEHPAGPGRALHFHDVTFGYGAGAEPVLKELELAVRTGEHLAVVGPSGIGKSTLAALAAGLLRPDRGEVRTAGRPALVPQEAYVLTGTVRENLGYLRGGGGAEPSGGAGVSGRADDSRGAAEAAGSGGPEGADPGSWGGPEEPGAPQDAELLAAADVVGAGPLVATLGGLDAEVDPARLSAGERQLLALARTYLSPAGLVVLDEATCHLDPAAEAVAEEAFARRPGGTLVVIAHRISSARRAGRVLVLDGTHAVCGTHEDLPARSALYRDLVGGWSAADSAGCADGVDTAGAAGVSGSDPAGDLRDADRVHPVAGPRLPGDRGEVVAHGAVGQMQPAGDLGDRGALGAQ</sequence>
<comment type="subcellular location">
    <subcellularLocation>
        <location evidence="1">Cell membrane</location>
        <topology evidence="1">Multi-pass membrane protein</topology>
    </subcellularLocation>
</comment>
<dbReference type="InterPro" id="IPR003439">
    <property type="entry name" value="ABC_transporter-like_ATP-bd"/>
</dbReference>
<dbReference type="PROSITE" id="PS50893">
    <property type="entry name" value="ABC_TRANSPORTER_2"/>
    <property type="match status" value="1"/>
</dbReference>
<dbReference type="GO" id="GO:0034040">
    <property type="term" value="F:ATPase-coupled lipid transmembrane transporter activity"/>
    <property type="evidence" value="ECO:0007669"/>
    <property type="project" value="TreeGrafter"/>
</dbReference>
<dbReference type="SMART" id="SM00382">
    <property type="entry name" value="AAA"/>
    <property type="match status" value="1"/>
</dbReference>
<dbReference type="InterPro" id="IPR039421">
    <property type="entry name" value="Type_1_exporter"/>
</dbReference>